<dbReference type="OrthoDB" id="6625355at2759"/>
<reference evidence="1 2" key="1">
    <citation type="submission" date="2019-08" db="EMBL/GenBank/DDBJ databases">
        <title>Whole genome of Aphis craccivora.</title>
        <authorList>
            <person name="Voronova N.V."/>
            <person name="Shulinski R.S."/>
            <person name="Bandarenka Y.V."/>
            <person name="Zhorov D.G."/>
            <person name="Warner D."/>
        </authorList>
    </citation>
    <scope>NUCLEOTIDE SEQUENCE [LARGE SCALE GENOMIC DNA]</scope>
    <source>
        <strain evidence="1">180601</strain>
        <tissue evidence="1">Whole Body</tissue>
    </source>
</reference>
<comment type="caution">
    <text evidence="1">The sequence shown here is derived from an EMBL/GenBank/DDBJ whole genome shotgun (WGS) entry which is preliminary data.</text>
</comment>
<proteinExistence type="predicted"/>
<gene>
    <name evidence="1" type="ORF">FWK35_00026488</name>
</gene>
<dbReference type="EMBL" id="VUJU01002627">
    <property type="protein sequence ID" value="KAF0760602.1"/>
    <property type="molecule type" value="Genomic_DNA"/>
</dbReference>
<dbReference type="AlphaFoldDB" id="A0A6G0YRV5"/>
<sequence>MMDSLTILSSLKREVRFTVFEVVSPNQRLQPLRKPHLNSSMINNVCLSMLSFTKVFLKWRQATFMVSKCKMHYIDCINVVSYEIHDVCPKIKFLTQFSDAKTSNTNSIKCPIFGDYKFNNITLDADKFGSVFSFPTEKWWENYWKFKVVMYAEGRTELAYANSNFYFIEFRSRNNKQKIL</sequence>
<evidence type="ECO:0000313" key="2">
    <source>
        <dbReference type="Proteomes" id="UP000478052"/>
    </source>
</evidence>
<evidence type="ECO:0000313" key="1">
    <source>
        <dbReference type="EMBL" id="KAF0760602.1"/>
    </source>
</evidence>
<keyword evidence="2" id="KW-1185">Reference proteome</keyword>
<accession>A0A6G0YRV5</accession>
<dbReference type="Proteomes" id="UP000478052">
    <property type="component" value="Unassembled WGS sequence"/>
</dbReference>
<organism evidence="1 2">
    <name type="scientific">Aphis craccivora</name>
    <name type="common">Cowpea aphid</name>
    <dbReference type="NCBI Taxonomy" id="307492"/>
    <lineage>
        <taxon>Eukaryota</taxon>
        <taxon>Metazoa</taxon>
        <taxon>Ecdysozoa</taxon>
        <taxon>Arthropoda</taxon>
        <taxon>Hexapoda</taxon>
        <taxon>Insecta</taxon>
        <taxon>Pterygota</taxon>
        <taxon>Neoptera</taxon>
        <taxon>Paraneoptera</taxon>
        <taxon>Hemiptera</taxon>
        <taxon>Sternorrhyncha</taxon>
        <taxon>Aphidomorpha</taxon>
        <taxon>Aphidoidea</taxon>
        <taxon>Aphididae</taxon>
        <taxon>Aphidini</taxon>
        <taxon>Aphis</taxon>
        <taxon>Aphis</taxon>
    </lineage>
</organism>
<name>A0A6G0YRV5_APHCR</name>
<protein>
    <submittedName>
        <fullName evidence="1">Uncharacterized protein</fullName>
    </submittedName>
</protein>